<sequence length="93" mass="10549">MPPSFLVFSTLVLLNMCLLHIAHGRDPSLLSIIAGMNDECKEKEHVETLCQTCAKRTKSNIVYPMCCYGQEGAKEWCVRYTNYGKQPVYYGNP</sequence>
<accession>A0A224XRE8</accession>
<dbReference type="EMBL" id="GFTR01001340">
    <property type="protein sequence ID" value="JAW15086.1"/>
    <property type="molecule type" value="Transcribed_RNA"/>
</dbReference>
<proteinExistence type="predicted"/>
<reference evidence="2" key="1">
    <citation type="journal article" date="2018" name="PLoS Negl. Trop. Dis.">
        <title>An insight into the salivary gland and fat body transcriptome of Panstrongylus lignarius (Hemiptera: Heteroptera), the main vector of Chagas disease in Peru.</title>
        <authorList>
            <person name="Nevoa J.C."/>
            <person name="Mendes M.T."/>
            <person name="da Silva M.V."/>
            <person name="Soares S.C."/>
            <person name="Oliveira C.J.F."/>
            <person name="Ribeiro J.M.C."/>
        </authorList>
    </citation>
    <scope>NUCLEOTIDE SEQUENCE</scope>
</reference>
<evidence type="ECO:0000313" key="2">
    <source>
        <dbReference type="EMBL" id="JAW15086.1"/>
    </source>
</evidence>
<dbReference type="PANTHER" id="PTHR39945:SF1">
    <property type="entry name" value="FI14129P"/>
    <property type="match status" value="1"/>
</dbReference>
<keyword evidence="1" id="KW-0732">Signal</keyword>
<protein>
    <submittedName>
        <fullName evidence="2">Putative conserved secreted protein</fullName>
    </submittedName>
</protein>
<dbReference type="PANTHER" id="PTHR39945">
    <property type="entry name" value="FI14129P"/>
    <property type="match status" value="1"/>
</dbReference>
<organism evidence="2">
    <name type="scientific">Panstrongylus lignarius</name>
    <dbReference type="NCBI Taxonomy" id="156445"/>
    <lineage>
        <taxon>Eukaryota</taxon>
        <taxon>Metazoa</taxon>
        <taxon>Ecdysozoa</taxon>
        <taxon>Arthropoda</taxon>
        <taxon>Hexapoda</taxon>
        <taxon>Insecta</taxon>
        <taxon>Pterygota</taxon>
        <taxon>Neoptera</taxon>
        <taxon>Paraneoptera</taxon>
        <taxon>Hemiptera</taxon>
        <taxon>Heteroptera</taxon>
        <taxon>Panheteroptera</taxon>
        <taxon>Cimicomorpha</taxon>
        <taxon>Reduviidae</taxon>
        <taxon>Triatominae</taxon>
        <taxon>Panstrongylus</taxon>
    </lineage>
</organism>
<evidence type="ECO:0000256" key="1">
    <source>
        <dbReference type="SAM" id="SignalP"/>
    </source>
</evidence>
<feature type="signal peptide" evidence="1">
    <location>
        <begin position="1"/>
        <end position="24"/>
    </location>
</feature>
<feature type="chain" id="PRO_5012104005" evidence="1">
    <location>
        <begin position="25"/>
        <end position="93"/>
    </location>
</feature>
<dbReference type="AlphaFoldDB" id="A0A224XRE8"/>
<name>A0A224XRE8_9HEMI</name>